<dbReference type="AlphaFoldDB" id="A0AAE3KLX2"/>
<gene>
    <name evidence="1" type="ORF">NJ959_08835</name>
</gene>
<reference evidence="1" key="1">
    <citation type="submission" date="2022-06" db="EMBL/GenBank/DDBJ databases">
        <title>New cyanobacteria of genus Symplocastrum in benthos of Lake Baikal.</title>
        <authorList>
            <person name="Sorokovikova E."/>
            <person name="Tikhonova I."/>
            <person name="Krasnopeev A."/>
            <person name="Evseev P."/>
            <person name="Gladkikh A."/>
            <person name="Belykh O."/>
        </authorList>
    </citation>
    <scope>NUCLEOTIDE SEQUENCE</scope>
    <source>
        <strain evidence="1">BBK-W-15</strain>
    </source>
</reference>
<dbReference type="Proteomes" id="UP001204953">
    <property type="component" value="Unassembled WGS sequence"/>
</dbReference>
<evidence type="ECO:0000313" key="1">
    <source>
        <dbReference type="EMBL" id="MCP2728579.1"/>
    </source>
</evidence>
<evidence type="ECO:0000313" key="2">
    <source>
        <dbReference type="Proteomes" id="UP001204953"/>
    </source>
</evidence>
<proteinExistence type="predicted"/>
<keyword evidence="2" id="KW-1185">Reference proteome</keyword>
<comment type="caution">
    <text evidence="1">The sequence shown here is derived from an EMBL/GenBank/DDBJ whole genome shotgun (WGS) entry which is preliminary data.</text>
</comment>
<organism evidence="1 2">
    <name type="scientific">Limnofasciculus baicalensis BBK-W-15</name>
    <dbReference type="NCBI Taxonomy" id="2699891"/>
    <lineage>
        <taxon>Bacteria</taxon>
        <taxon>Bacillati</taxon>
        <taxon>Cyanobacteriota</taxon>
        <taxon>Cyanophyceae</taxon>
        <taxon>Coleofasciculales</taxon>
        <taxon>Coleofasciculaceae</taxon>
        <taxon>Limnofasciculus</taxon>
        <taxon>Limnofasciculus baicalensis</taxon>
    </lineage>
</organism>
<dbReference type="EMBL" id="JAMZMM010000062">
    <property type="protein sequence ID" value="MCP2728579.1"/>
    <property type="molecule type" value="Genomic_DNA"/>
</dbReference>
<name>A0AAE3KLX2_9CYAN</name>
<accession>A0AAE3KLX2</accession>
<evidence type="ECO:0008006" key="3">
    <source>
        <dbReference type="Google" id="ProtNLM"/>
    </source>
</evidence>
<protein>
    <recommendedName>
        <fullName evidence="3">PEP-CTERM sorting domain-containing protein</fullName>
    </recommendedName>
</protein>
<sequence>MGTFIRRLTYNVDFDTSELSFNGVNAPGAIINDSQLNTGFLSIDRQTTPNKINAFADTFTFTVTNPGQSPHDGIRDFAIQNLFTIAVINGEPVDFRDQFTGDIGQFPYIQQVEVQTPESTSTFSLLALGTLGAASTLKRKLKPSKSTAKETTKVG</sequence>